<dbReference type="RefSeq" id="WP_184860189.1">
    <property type="nucleotide sequence ID" value="NZ_JACHLK010000008.1"/>
</dbReference>
<protein>
    <submittedName>
        <fullName evidence="2">Uncharacterized protein</fullName>
    </submittedName>
</protein>
<feature type="transmembrane region" description="Helical" evidence="1">
    <location>
        <begin position="33"/>
        <end position="50"/>
    </location>
</feature>
<evidence type="ECO:0000313" key="2">
    <source>
        <dbReference type="EMBL" id="MBB6561294.1"/>
    </source>
</evidence>
<name>A0A7X0PGF7_9BURK</name>
<gene>
    <name evidence="2" type="ORF">HNP48_003987</name>
</gene>
<reference evidence="2 3" key="1">
    <citation type="submission" date="2020-08" db="EMBL/GenBank/DDBJ databases">
        <title>Functional genomics of gut bacteria from endangered species of beetles.</title>
        <authorList>
            <person name="Carlos-Shanley C."/>
        </authorList>
    </citation>
    <scope>NUCLEOTIDE SEQUENCE [LARGE SCALE GENOMIC DNA]</scope>
    <source>
        <strain evidence="2 3">S00198</strain>
    </source>
</reference>
<dbReference type="EMBL" id="JACHLK010000008">
    <property type="protein sequence ID" value="MBB6561294.1"/>
    <property type="molecule type" value="Genomic_DNA"/>
</dbReference>
<organism evidence="2 3">
    <name type="scientific">Acidovorax soli</name>
    <dbReference type="NCBI Taxonomy" id="592050"/>
    <lineage>
        <taxon>Bacteria</taxon>
        <taxon>Pseudomonadati</taxon>
        <taxon>Pseudomonadota</taxon>
        <taxon>Betaproteobacteria</taxon>
        <taxon>Burkholderiales</taxon>
        <taxon>Comamonadaceae</taxon>
        <taxon>Acidovorax</taxon>
    </lineage>
</organism>
<feature type="transmembrane region" description="Helical" evidence="1">
    <location>
        <begin position="56"/>
        <end position="76"/>
    </location>
</feature>
<proteinExistence type="predicted"/>
<comment type="caution">
    <text evidence="2">The sequence shown here is derived from an EMBL/GenBank/DDBJ whole genome shotgun (WGS) entry which is preliminary data.</text>
</comment>
<keyword evidence="1" id="KW-1133">Transmembrane helix</keyword>
<keyword evidence="3" id="KW-1185">Reference proteome</keyword>
<dbReference type="AlphaFoldDB" id="A0A7X0PGF7"/>
<keyword evidence="1" id="KW-0472">Membrane</keyword>
<accession>A0A7X0PGF7</accession>
<keyword evidence="1" id="KW-0812">Transmembrane</keyword>
<sequence length="184" mass="20454">MLRNVNDLAAAVKEDACLCLPERVHQRPAWAPPWNILYVWGMGYVVLLVLQPSIANAWWCIALVVASGLGMCWWQVRHFTYRVQWLLDMTQRTLQPARGGSVISLDLAHSIGIIPGPPDHGVLSCEVEFRHKAAGPIATLCAVELQSSDSETLSMQMDSLDRCVDELVERLGIRRSGGRLVPAR</sequence>
<evidence type="ECO:0000313" key="3">
    <source>
        <dbReference type="Proteomes" id="UP000575083"/>
    </source>
</evidence>
<evidence type="ECO:0000256" key="1">
    <source>
        <dbReference type="SAM" id="Phobius"/>
    </source>
</evidence>
<dbReference type="Proteomes" id="UP000575083">
    <property type="component" value="Unassembled WGS sequence"/>
</dbReference>